<dbReference type="GO" id="GO:0005576">
    <property type="term" value="C:extracellular region"/>
    <property type="evidence" value="ECO:0007669"/>
    <property type="project" value="UniProtKB-SubCell"/>
</dbReference>
<reference evidence="14 15" key="1">
    <citation type="journal article" date="2014" name="BMC Genomics">
        <title>Comparative genome sequencing reveals chemotype-specific gene clusters in the toxigenic black mold Stachybotrys.</title>
        <authorList>
            <person name="Semeiks J."/>
            <person name="Borek D."/>
            <person name="Otwinowski Z."/>
            <person name="Grishin N.V."/>
        </authorList>
    </citation>
    <scope>NUCLEOTIDE SEQUENCE [LARGE SCALE GENOMIC DNA]</scope>
    <source>
        <strain evidence="14 15">IBT 40285</strain>
    </source>
</reference>
<evidence type="ECO:0000256" key="5">
    <source>
        <dbReference type="ARBA" id="ARBA00022525"/>
    </source>
</evidence>
<comment type="catalytic activity">
    <reaction evidence="1">
        <text>Random endo-hydrolysis of N-acetyl-beta-D-glucosaminide (1-&gt;4)-beta-linkages in chitin and chitodextrins.</text>
        <dbReference type="EC" id="3.2.1.14"/>
    </reaction>
</comment>
<dbReference type="InParanoid" id="A0A084R026"/>
<evidence type="ECO:0000256" key="11">
    <source>
        <dbReference type="RuleBase" id="RU000489"/>
    </source>
</evidence>
<evidence type="ECO:0000256" key="12">
    <source>
        <dbReference type="SAM" id="MobiDB-lite"/>
    </source>
</evidence>
<dbReference type="Proteomes" id="UP000028524">
    <property type="component" value="Unassembled WGS sequence"/>
</dbReference>
<comment type="similarity">
    <text evidence="3">Belongs to the glycosyl hydrolase 18 family. Chitinase class V subfamily.</text>
</comment>
<keyword evidence="15" id="KW-1185">Reference proteome</keyword>
<keyword evidence="6 11" id="KW-0378">Hydrolase</keyword>
<evidence type="ECO:0000313" key="15">
    <source>
        <dbReference type="Proteomes" id="UP000028524"/>
    </source>
</evidence>
<dbReference type="SMART" id="SM00636">
    <property type="entry name" value="Glyco_18"/>
    <property type="match status" value="1"/>
</dbReference>
<feature type="compositionally biased region" description="Low complexity" evidence="12">
    <location>
        <begin position="196"/>
        <end position="205"/>
    </location>
</feature>
<accession>A0A084R026</accession>
<evidence type="ECO:0000256" key="9">
    <source>
        <dbReference type="ARBA" id="ARBA00023295"/>
    </source>
</evidence>
<dbReference type="PROSITE" id="PS01095">
    <property type="entry name" value="GH18_1"/>
    <property type="match status" value="1"/>
</dbReference>
<evidence type="ECO:0000256" key="1">
    <source>
        <dbReference type="ARBA" id="ARBA00000822"/>
    </source>
</evidence>
<dbReference type="AlphaFoldDB" id="A0A084R026"/>
<dbReference type="PANTHER" id="PTHR11177:SF317">
    <property type="entry name" value="CHITINASE 12-RELATED"/>
    <property type="match status" value="1"/>
</dbReference>
<keyword evidence="8" id="KW-0119">Carbohydrate metabolism</keyword>
<sequence length="275" mass="30301">MNPTRRRRFISLVTFLEEHGFDGVDLDWEYPGAPDRGGRPEDTANYVSLIREMREVFGTRFGISMAIPRATDEDERQIGRVVLGHTNVPEIANWTLPLYYDGLDPAKLNLGLAYYARGYTVAVSDCNAIGCDWMSTSRPAPCTNFGGVVSLEEIERMWIGYDNLDTIHMKKRWASQRCFGGTMVWSVDMYSGSGSGDVPDGSGDVPDGGGSENPGDPGGGQGRGSEMVYIDPEVWEEDTPEVNCWPPCTLVMPPLLLDESITISLPPYETSLDVA</sequence>
<keyword evidence="5" id="KW-0964">Secreted</keyword>
<dbReference type="InterPro" id="IPR050314">
    <property type="entry name" value="Glycosyl_Hydrlase_18"/>
</dbReference>
<dbReference type="InterPro" id="IPR001223">
    <property type="entry name" value="Glyco_hydro18_cat"/>
</dbReference>
<dbReference type="GO" id="GO:0008061">
    <property type="term" value="F:chitin binding"/>
    <property type="evidence" value="ECO:0007669"/>
    <property type="project" value="InterPro"/>
</dbReference>
<dbReference type="InterPro" id="IPR011583">
    <property type="entry name" value="Chitinase_II/V-like_cat"/>
</dbReference>
<feature type="compositionally biased region" description="Gly residues" evidence="12">
    <location>
        <begin position="206"/>
        <end position="223"/>
    </location>
</feature>
<keyword evidence="9 11" id="KW-0326">Glycosidase</keyword>
<dbReference type="EC" id="3.2.1.14" evidence="4"/>
<organism evidence="14 15">
    <name type="scientific">Stachybotrys chlorohalonatus (strain IBT 40285)</name>
    <dbReference type="NCBI Taxonomy" id="1283841"/>
    <lineage>
        <taxon>Eukaryota</taxon>
        <taxon>Fungi</taxon>
        <taxon>Dikarya</taxon>
        <taxon>Ascomycota</taxon>
        <taxon>Pezizomycotina</taxon>
        <taxon>Sordariomycetes</taxon>
        <taxon>Hypocreomycetidae</taxon>
        <taxon>Hypocreales</taxon>
        <taxon>Stachybotryaceae</taxon>
        <taxon>Stachybotrys</taxon>
    </lineage>
</organism>
<dbReference type="InterPro" id="IPR029070">
    <property type="entry name" value="Chitinase_insertion_sf"/>
</dbReference>
<dbReference type="EMBL" id="KL659427">
    <property type="protein sequence ID" value="KFA69561.1"/>
    <property type="molecule type" value="Genomic_DNA"/>
</dbReference>
<evidence type="ECO:0000256" key="4">
    <source>
        <dbReference type="ARBA" id="ARBA00012729"/>
    </source>
</evidence>
<keyword evidence="7" id="KW-0146">Chitin degradation</keyword>
<gene>
    <name evidence="14" type="ORF">S40285_07968</name>
</gene>
<protein>
    <recommendedName>
        <fullName evidence="4">chitinase</fullName>
        <ecNumber evidence="4">3.2.1.14</ecNumber>
    </recommendedName>
</protein>
<dbReference type="GO" id="GO:0006032">
    <property type="term" value="P:chitin catabolic process"/>
    <property type="evidence" value="ECO:0007669"/>
    <property type="project" value="UniProtKB-KW"/>
</dbReference>
<evidence type="ECO:0000256" key="7">
    <source>
        <dbReference type="ARBA" id="ARBA00023024"/>
    </source>
</evidence>
<dbReference type="OrthoDB" id="4924445at2759"/>
<dbReference type="Gene3D" id="3.10.50.10">
    <property type="match status" value="1"/>
</dbReference>
<dbReference type="SUPFAM" id="SSF51445">
    <property type="entry name" value="(Trans)glycosidases"/>
    <property type="match status" value="1"/>
</dbReference>
<evidence type="ECO:0000313" key="14">
    <source>
        <dbReference type="EMBL" id="KFA69561.1"/>
    </source>
</evidence>
<evidence type="ECO:0000256" key="3">
    <source>
        <dbReference type="ARBA" id="ARBA00008682"/>
    </source>
</evidence>
<dbReference type="GO" id="GO:0008843">
    <property type="term" value="F:endochitinase activity"/>
    <property type="evidence" value="ECO:0007669"/>
    <property type="project" value="UniProtKB-EC"/>
</dbReference>
<evidence type="ECO:0000256" key="6">
    <source>
        <dbReference type="ARBA" id="ARBA00022801"/>
    </source>
</evidence>
<evidence type="ECO:0000256" key="8">
    <source>
        <dbReference type="ARBA" id="ARBA00023277"/>
    </source>
</evidence>
<proteinExistence type="inferred from homology"/>
<feature type="region of interest" description="Disordered" evidence="12">
    <location>
        <begin position="194"/>
        <end position="226"/>
    </location>
</feature>
<keyword evidence="10" id="KW-0624">Polysaccharide degradation</keyword>
<evidence type="ECO:0000256" key="10">
    <source>
        <dbReference type="ARBA" id="ARBA00023326"/>
    </source>
</evidence>
<dbReference type="HOGENOM" id="CLU_1012573_0_0_1"/>
<dbReference type="InterPro" id="IPR001579">
    <property type="entry name" value="Glyco_hydro_18_chit_AS"/>
</dbReference>
<evidence type="ECO:0000256" key="2">
    <source>
        <dbReference type="ARBA" id="ARBA00004613"/>
    </source>
</evidence>
<evidence type="ECO:0000259" key="13">
    <source>
        <dbReference type="PROSITE" id="PS51910"/>
    </source>
</evidence>
<dbReference type="GO" id="GO:0000272">
    <property type="term" value="P:polysaccharide catabolic process"/>
    <property type="evidence" value="ECO:0007669"/>
    <property type="project" value="UniProtKB-KW"/>
</dbReference>
<name>A0A084R026_STAC4</name>
<dbReference type="PROSITE" id="PS51910">
    <property type="entry name" value="GH18_2"/>
    <property type="match status" value="1"/>
</dbReference>
<dbReference type="Pfam" id="PF00704">
    <property type="entry name" value="Glyco_hydro_18"/>
    <property type="match status" value="1"/>
</dbReference>
<feature type="domain" description="GH18" evidence="13">
    <location>
        <begin position="1"/>
        <end position="201"/>
    </location>
</feature>
<dbReference type="SUPFAM" id="SSF54556">
    <property type="entry name" value="Chitinase insertion domain"/>
    <property type="match status" value="1"/>
</dbReference>
<comment type="subcellular location">
    <subcellularLocation>
        <location evidence="2">Secreted</location>
    </subcellularLocation>
</comment>
<dbReference type="PANTHER" id="PTHR11177">
    <property type="entry name" value="CHITINASE"/>
    <property type="match status" value="1"/>
</dbReference>
<dbReference type="Gene3D" id="3.20.20.80">
    <property type="entry name" value="Glycosidases"/>
    <property type="match status" value="3"/>
</dbReference>
<dbReference type="InterPro" id="IPR017853">
    <property type="entry name" value="GH"/>
</dbReference>